<gene>
    <name evidence="1" type="ORF">WN51_00278</name>
</gene>
<name>A0A0M8ZZN2_9HYME</name>
<reference evidence="1 2" key="1">
    <citation type="submission" date="2015-07" db="EMBL/GenBank/DDBJ databases">
        <title>The genome of Melipona quadrifasciata.</title>
        <authorList>
            <person name="Pan H."/>
            <person name="Kapheim K."/>
        </authorList>
    </citation>
    <scope>NUCLEOTIDE SEQUENCE [LARGE SCALE GENOMIC DNA]</scope>
    <source>
        <strain evidence="1">0111107301</strain>
        <tissue evidence="1">Whole body</tissue>
    </source>
</reference>
<organism evidence="1 2">
    <name type="scientific">Melipona quadrifasciata</name>
    <dbReference type="NCBI Taxonomy" id="166423"/>
    <lineage>
        <taxon>Eukaryota</taxon>
        <taxon>Metazoa</taxon>
        <taxon>Ecdysozoa</taxon>
        <taxon>Arthropoda</taxon>
        <taxon>Hexapoda</taxon>
        <taxon>Insecta</taxon>
        <taxon>Pterygota</taxon>
        <taxon>Neoptera</taxon>
        <taxon>Endopterygota</taxon>
        <taxon>Hymenoptera</taxon>
        <taxon>Apocrita</taxon>
        <taxon>Aculeata</taxon>
        <taxon>Apoidea</taxon>
        <taxon>Anthophila</taxon>
        <taxon>Apidae</taxon>
        <taxon>Melipona</taxon>
    </lineage>
</organism>
<dbReference type="AlphaFoldDB" id="A0A0M8ZZN2"/>
<dbReference type="Proteomes" id="UP000053105">
    <property type="component" value="Unassembled WGS sequence"/>
</dbReference>
<proteinExistence type="predicted"/>
<sequence length="134" mass="15416">MYGYLRMKVQKELYVNLSLGSADIGNLNTPLKNTVCTGVLCHLKLGRQWVNWMAILNYFASERLITQSATLRVPTAIRLETLIIAHALTLTEHLSRSSRAKYVNSQPKLIAFILQTRFCKRLDLSKCFYKYCLE</sequence>
<dbReference type="EMBL" id="KQ435791">
    <property type="protein sequence ID" value="KOX74375.1"/>
    <property type="molecule type" value="Genomic_DNA"/>
</dbReference>
<keyword evidence="2" id="KW-1185">Reference proteome</keyword>
<accession>A0A0M8ZZN2</accession>
<protein>
    <submittedName>
        <fullName evidence="1">Uncharacterized protein</fullName>
    </submittedName>
</protein>
<evidence type="ECO:0000313" key="1">
    <source>
        <dbReference type="EMBL" id="KOX74375.1"/>
    </source>
</evidence>
<evidence type="ECO:0000313" key="2">
    <source>
        <dbReference type="Proteomes" id="UP000053105"/>
    </source>
</evidence>